<dbReference type="Proteomes" id="UP001244011">
    <property type="component" value="Unassembled WGS sequence"/>
</dbReference>
<name>A0AAJ0BV49_9PEZI</name>
<dbReference type="GeneID" id="85313829"/>
<sequence length="149" mass="15534">MFARHVVILALAASLAAGLPANQTQAHGPLTERGAVYQGKATIYLQSGIAGSCGVVHAESDLIMALSNDFMQYQYKSQWCGQRVRVTNYGSNEAVIGGAGNSVVVTVADTCASCGFGDVDFSIGAWNMLTNGAPWGTFNAGWSFCDGAC</sequence>
<feature type="chain" id="PRO_5042500615" description="Barwin domain-containing protein" evidence="2">
    <location>
        <begin position="19"/>
        <end position="149"/>
    </location>
</feature>
<evidence type="ECO:0000256" key="2">
    <source>
        <dbReference type="SAM" id="SignalP"/>
    </source>
</evidence>
<organism evidence="3 4">
    <name type="scientific">Phialemonium atrogriseum</name>
    <dbReference type="NCBI Taxonomy" id="1093897"/>
    <lineage>
        <taxon>Eukaryota</taxon>
        <taxon>Fungi</taxon>
        <taxon>Dikarya</taxon>
        <taxon>Ascomycota</taxon>
        <taxon>Pezizomycotina</taxon>
        <taxon>Sordariomycetes</taxon>
        <taxon>Sordariomycetidae</taxon>
        <taxon>Cephalothecales</taxon>
        <taxon>Cephalothecaceae</taxon>
        <taxon>Phialemonium</taxon>
    </lineage>
</organism>
<comment type="caution">
    <text evidence="3">The sequence shown here is derived from an EMBL/GenBank/DDBJ whole genome shotgun (WGS) entry which is preliminary data.</text>
</comment>
<evidence type="ECO:0000313" key="3">
    <source>
        <dbReference type="EMBL" id="KAK1765053.1"/>
    </source>
</evidence>
<dbReference type="InterPro" id="IPR036908">
    <property type="entry name" value="RlpA-like_sf"/>
</dbReference>
<dbReference type="InterPro" id="IPR051477">
    <property type="entry name" value="Expansin_CellWall"/>
</dbReference>
<keyword evidence="4" id="KW-1185">Reference proteome</keyword>
<dbReference type="PANTHER" id="PTHR31836">
    <property type="match status" value="1"/>
</dbReference>
<feature type="signal peptide" evidence="2">
    <location>
        <begin position="1"/>
        <end position="18"/>
    </location>
</feature>
<dbReference type="RefSeq" id="XP_060281266.1">
    <property type="nucleotide sequence ID" value="XM_060430642.1"/>
</dbReference>
<evidence type="ECO:0008006" key="5">
    <source>
        <dbReference type="Google" id="ProtNLM"/>
    </source>
</evidence>
<dbReference type="CDD" id="cd22191">
    <property type="entry name" value="DPBB_RlpA_EXP_N-like"/>
    <property type="match status" value="1"/>
</dbReference>
<keyword evidence="1 2" id="KW-0732">Signal</keyword>
<proteinExistence type="predicted"/>
<accession>A0AAJ0BV49</accession>
<gene>
    <name evidence="3" type="ORF">QBC33DRAFT_572029</name>
</gene>
<protein>
    <recommendedName>
        <fullName evidence="5">Barwin domain-containing protein</fullName>
    </recommendedName>
</protein>
<dbReference type="EMBL" id="MU839017">
    <property type="protein sequence ID" value="KAK1765053.1"/>
    <property type="molecule type" value="Genomic_DNA"/>
</dbReference>
<reference evidence="3" key="1">
    <citation type="submission" date="2023-06" db="EMBL/GenBank/DDBJ databases">
        <title>Genome-scale phylogeny and comparative genomics of the fungal order Sordariales.</title>
        <authorList>
            <consortium name="Lawrence Berkeley National Laboratory"/>
            <person name="Hensen N."/>
            <person name="Bonometti L."/>
            <person name="Westerberg I."/>
            <person name="Brannstrom I.O."/>
            <person name="Guillou S."/>
            <person name="Cros-Aarteil S."/>
            <person name="Calhoun S."/>
            <person name="Haridas S."/>
            <person name="Kuo A."/>
            <person name="Mondo S."/>
            <person name="Pangilinan J."/>
            <person name="Riley R."/>
            <person name="Labutti K."/>
            <person name="Andreopoulos B."/>
            <person name="Lipzen A."/>
            <person name="Chen C."/>
            <person name="Yanf M."/>
            <person name="Daum C."/>
            <person name="Ng V."/>
            <person name="Clum A."/>
            <person name="Steindorff A."/>
            <person name="Ohm R."/>
            <person name="Martin F."/>
            <person name="Silar P."/>
            <person name="Natvig D."/>
            <person name="Lalanne C."/>
            <person name="Gautier V."/>
            <person name="Ament-Velasquez S.L."/>
            <person name="Kruys A."/>
            <person name="Hutchinson M.I."/>
            <person name="Powell A.J."/>
            <person name="Barry K."/>
            <person name="Miller A.N."/>
            <person name="Grigoriev I.V."/>
            <person name="Debuchy R."/>
            <person name="Gladieux P."/>
            <person name="Thoren M.H."/>
            <person name="Johannesson H."/>
        </authorList>
    </citation>
    <scope>NUCLEOTIDE SEQUENCE</scope>
    <source>
        <strain evidence="3">8032-3</strain>
    </source>
</reference>
<evidence type="ECO:0000256" key="1">
    <source>
        <dbReference type="ARBA" id="ARBA00022729"/>
    </source>
</evidence>
<dbReference type="Gene3D" id="2.40.40.10">
    <property type="entry name" value="RlpA-like domain"/>
    <property type="match status" value="1"/>
</dbReference>
<dbReference type="SUPFAM" id="SSF50685">
    <property type="entry name" value="Barwin-like endoglucanases"/>
    <property type="match status" value="1"/>
</dbReference>
<evidence type="ECO:0000313" key="4">
    <source>
        <dbReference type="Proteomes" id="UP001244011"/>
    </source>
</evidence>
<dbReference type="PANTHER" id="PTHR31836:SF28">
    <property type="entry name" value="SRCR DOMAIN-CONTAINING PROTEIN-RELATED"/>
    <property type="match status" value="1"/>
</dbReference>
<dbReference type="AlphaFoldDB" id="A0AAJ0BV49"/>